<dbReference type="EMBL" id="JAWCTQ010000016">
    <property type="protein sequence ID" value="MDT9683341.1"/>
    <property type="molecule type" value="Genomic_DNA"/>
</dbReference>
<dbReference type="Proteomes" id="UP001250181">
    <property type="component" value="Unassembled WGS sequence"/>
</dbReference>
<reference evidence="1 2" key="1">
    <citation type="submission" date="2023-09" db="EMBL/GenBank/DDBJ databases">
        <title>Streptomyces sp. nov.: A antagonism against Alternaria gaisen Producing Streptochlin, Isolated from Tamarix root soil.</title>
        <authorList>
            <person name="Chen Y."/>
        </authorList>
    </citation>
    <scope>NUCLEOTIDE SEQUENCE [LARGE SCALE GENOMIC DNA]</scope>
    <source>
        <strain evidence="1 2">TRM76323</strain>
    </source>
</reference>
<proteinExistence type="predicted"/>
<protein>
    <submittedName>
        <fullName evidence="1">Uncharacterized protein</fullName>
    </submittedName>
</protein>
<dbReference type="RefSeq" id="WP_315878415.1">
    <property type="nucleotide sequence ID" value="NZ_JAWCTQ010000016.1"/>
</dbReference>
<sequence length="68" mass="7659">MKEISELSSLGGVDVNKVMDLEEIPYLLEGYTDWLGDTFEIDLSTLRIDNPHHTTGNTVQDYIDSQGE</sequence>
<name>A0ABU3QKQ6_9ACTN</name>
<evidence type="ECO:0000313" key="2">
    <source>
        <dbReference type="Proteomes" id="UP001250181"/>
    </source>
</evidence>
<accession>A0ABU3QKQ6</accession>
<organism evidence="1 2">
    <name type="scientific">Streptomyces tamarix</name>
    <dbReference type="NCBI Taxonomy" id="3078565"/>
    <lineage>
        <taxon>Bacteria</taxon>
        <taxon>Bacillati</taxon>
        <taxon>Actinomycetota</taxon>
        <taxon>Actinomycetes</taxon>
        <taxon>Kitasatosporales</taxon>
        <taxon>Streptomycetaceae</taxon>
        <taxon>Streptomyces</taxon>
    </lineage>
</organism>
<gene>
    <name evidence="1" type="ORF">RND61_14845</name>
</gene>
<evidence type="ECO:0000313" key="1">
    <source>
        <dbReference type="EMBL" id="MDT9683341.1"/>
    </source>
</evidence>
<comment type="caution">
    <text evidence="1">The sequence shown here is derived from an EMBL/GenBank/DDBJ whole genome shotgun (WGS) entry which is preliminary data.</text>
</comment>
<keyword evidence="2" id="KW-1185">Reference proteome</keyword>